<reference evidence="7" key="1">
    <citation type="submission" date="2011-05" db="EMBL/GenBank/DDBJ databases">
        <authorList>
            <person name="Richards S.R."/>
            <person name="Qu J."/>
            <person name="Jiang H."/>
            <person name="Jhangiani S.N."/>
            <person name="Agravi P."/>
            <person name="Goodspeed R."/>
            <person name="Gross S."/>
            <person name="Mandapat C."/>
            <person name="Jackson L."/>
            <person name="Mathew T."/>
            <person name="Pu L."/>
            <person name="Thornton R."/>
            <person name="Saada N."/>
            <person name="Wilczek-Boney K.B."/>
            <person name="Lee S."/>
            <person name="Kovar C."/>
            <person name="Wu Y."/>
            <person name="Scherer S.E."/>
            <person name="Worley K.C."/>
            <person name="Muzny D.M."/>
            <person name="Gibbs R."/>
        </authorList>
    </citation>
    <scope>NUCLEOTIDE SEQUENCE</scope>
    <source>
        <strain evidence="7">Brora</strain>
    </source>
</reference>
<comment type="similarity">
    <text evidence="1">Belongs to the proteasome inhibitor PI31 family.</text>
</comment>
<dbReference type="EnsemblMetazoa" id="SMAR003004-RA">
    <property type="protein sequence ID" value="SMAR003004-PA"/>
    <property type="gene ID" value="SMAR003004"/>
</dbReference>
<feature type="compositionally biased region" description="Pro residues" evidence="4">
    <location>
        <begin position="275"/>
        <end position="292"/>
    </location>
</feature>
<feature type="region of interest" description="Disordered" evidence="4">
    <location>
        <begin position="267"/>
        <end position="307"/>
    </location>
</feature>
<dbReference type="GO" id="GO:0070628">
    <property type="term" value="F:proteasome binding"/>
    <property type="evidence" value="ECO:0007669"/>
    <property type="project" value="InterPro"/>
</dbReference>
<dbReference type="HOGENOM" id="CLU_090116_0_0_1"/>
<accession>T1IPQ1</accession>
<protein>
    <recommendedName>
        <fullName evidence="2">Proteasome inhibitor PI31 subunit</fullName>
    </recommendedName>
</protein>
<dbReference type="InterPro" id="IPR021625">
    <property type="entry name" value="PI31_Prot_N"/>
</dbReference>
<dbReference type="GO" id="GO:0004866">
    <property type="term" value="F:endopeptidase inhibitor activity"/>
    <property type="evidence" value="ECO:0007669"/>
    <property type="project" value="InterPro"/>
</dbReference>
<evidence type="ECO:0000256" key="1">
    <source>
        <dbReference type="ARBA" id="ARBA00006405"/>
    </source>
</evidence>
<dbReference type="PANTHER" id="PTHR13266:SF1">
    <property type="entry name" value="PROTEASOME INHIBITOR PI31 SUBUNIT"/>
    <property type="match status" value="1"/>
</dbReference>
<dbReference type="PANTHER" id="PTHR13266">
    <property type="entry name" value="PROTEASOME INHIBITOR"/>
    <property type="match status" value="1"/>
</dbReference>
<evidence type="ECO:0000256" key="2">
    <source>
        <dbReference type="ARBA" id="ARBA00015575"/>
    </source>
</evidence>
<dbReference type="GO" id="GO:0043161">
    <property type="term" value="P:proteasome-mediated ubiquitin-dependent protein catabolic process"/>
    <property type="evidence" value="ECO:0007669"/>
    <property type="project" value="InterPro"/>
</dbReference>
<dbReference type="Gene3D" id="3.40.1000.30">
    <property type="match status" value="1"/>
</dbReference>
<reference evidence="6" key="2">
    <citation type="submission" date="2015-02" db="UniProtKB">
        <authorList>
            <consortium name="EnsemblMetazoa"/>
        </authorList>
    </citation>
    <scope>IDENTIFICATION</scope>
</reference>
<evidence type="ECO:0000313" key="7">
    <source>
        <dbReference type="Proteomes" id="UP000014500"/>
    </source>
</evidence>
<dbReference type="EMBL" id="JH431265">
    <property type="status" value="NOT_ANNOTATED_CDS"/>
    <property type="molecule type" value="Genomic_DNA"/>
</dbReference>
<dbReference type="Pfam" id="PF11566">
    <property type="entry name" value="PI31_Prot_N"/>
    <property type="match status" value="1"/>
</dbReference>
<name>T1IPQ1_STRMM</name>
<evidence type="ECO:0000313" key="6">
    <source>
        <dbReference type="EnsemblMetazoa" id="SMAR003004-PA"/>
    </source>
</evidence>
<dbReference type="GO" id="GO:0000502">
    <property type="term" value="C:proteasome complex"/>
    <property type="evidence" value="ECO:0007669"/>
    <property type="project" value="UniProtKB-KW"/>
</dbReference>
<dbReference type="eggNOG" id="KOG4761">
    <property type="taxonomic scope" value="Eukaryota"/>
</dbReference>
<dbReference type="EnsemblMetazoa" id="SMAR011551-RA">
    <property type="protein sequence ID" value="SMAR011551-PA"/>
    <property type="gene ID" value="SMAR011551"/>
</dbReference>
<evidence type="ECO:0000259" key="5">
    <source>
        <dbReference type="Pfam" id="PF11566"/>
    </source>
</evidence>
<keyword evidence="7" id="KW-1185">Reference proteome</keyword>
<dbReference type="Proteomes" id="UP000014500">
    <property type="component" value="Unassembled WGS sequence"/>
</dbReference>
<dbReference type="STRING" id="126957.T1IPQ1"/>
<evidence type="ECO:0000256" key="3">
    <source>
        <dbReference type="ARBA" id="ARBA00022942"/>
    </source>
</evidence>
<sequence length="307" mass="33933">MATTSGLELLYHTVAGCLKSKEDAFVAELHWCMIVNGYRCIGIESEVVTNLENVNSSELLPPSWNQNEDVYTLQYIPTDPAKAANVLLLTAIRVDRNMLINAFNSQNEKTASMSATVEEFVSEHLTDFRTLYINSEDFLNKFKTEILQSLQSASPARSDRQSDRARNPNSRTRLIDDDPLRVTQPLRMPPGTSGWDVINDPMGIGRGDLDPLGRRGGGMLMDPRHRYPGISPYHPAAGIPGQLPRQVKDQKPKHLLLLVMSCSGSVPPGARFDPFGPPDPDALPGSQPPTGPNPDHMKPPDFDDMFT</sequence>
<feature type="domain" description="PI31 proteasome regulator N-terminal" evidence="5">
    <location>
        <begin position="18"/>
        <end position="152"/>
    </location>
</feature>
<organism evidence="6 7">
    <name type="scientific">Strigamia maritima</name>
    <name type="common">European centipede</name>
    <name type="synonym">Geophilus maritimus</name>
    <dbReference type="NCBI Taxonomy" id="126957"/>
    <lineage>
        <taxon>Eukaryota</taxon>
        <taxon>Metazoa</taxon>
        <taxon>Ecdysozoa</taxon>
        <taxon>Arthropoda</taxon>
        <taxon>Myriapoda</taxon>
        <taxon>Chilopoda</taxon>
        <taxon>Pleurostigmophora</taxon>
        <taxon>Geophilomorpha</taxon>
        <taxon>Linotaeniidae</taxon>
        <taxon>Strigamia</taxon>
    </lineage>
</organism>
<evidence type="ECO:0000256" key="4">
    <source>
        <dbReference type="SAM" id="MobiDB-lite"/>
    </source>
</evidence>
<feature type="region of interest" description="Disordered" evidence="4">
    <location>
        <begin position="151"/>
        <end position="202"/>
    </location>
</feature>
<dbReference type="InterPro" id="IPR045128">
    <property type="entry name" value="PI31-like"/>
</dbReference>
<dbReference type="EMBL" id="JH432074">
    <property type="status" value="NOT_ANNOTATED_CDS"/>
    <property type="molecule type" value="Genomic_DNA"/>
</dbReference>
<keyword evidence="3" id="KW-0647">Proteasome</keyword>
<dbReference type="AlphaFoldDB" id="T1IPQ1"/>
<proteinExistence type="inferred from homology"/>
<dbReference type="OMA" id="PFGFPDI"/>
<feature type="compositionally biased region" description="Basic and acidic residues" evidence="4">
    <location>
        <begin position="157"/>
        <end position="166"/>
    </location>
</feature>